<gene>
    <name evidence="2" type="ORF">CHCC16736_3741</name>
    <name evidence="1" type="ORF">I6G80_16635</name>
</gene>
<dbReference type="OMA" id="KIGANEM"/>
<dbReference type="EMBL" id="NILC01000029">
    <property type="protein sequence ID" value="TWL22272.1"/>
    <property type="molecule type" value="Genomic_DNA"/>
</dbReference>
<dbReference type="AlphaFoldDB" id="A0A1Y0XMS6"/>
<name>A0A1Y0XMS6_BACLI</name>
<protein>
    <submittedName>
        <fullName evidence="2">Uncharacterized protein</fullName>
    </submittedName>
</protein>
<evidence type="ECO:0000313" key="2">
    <source>
        <dbReference type="EMBL" id="TWL22272.1"/>
    </source>
</evidence>
<accession>A0A1Y0XMS6</accession>
<evidence type="ECO:0000313" key="3">
    <source>
        <dbReference type="Proteomes" id="UP000435910"/>
    </source>
</evidence>
<evidence type="ECO:0000313" key="4">
    <source>
        <dbReference type="Proteomes" id="UP000595038"/>
    </source>
</evidence>
<organism evidence="2 3">
    <name type="scientific">Bacillus licheniformis</name>
    <dbReference type="NCBI Taxonomy" id="1402"/>
    <lineage>
        <taxon>Bacteria</taxon>
        <taxon>Bacillati</taxon>
        <taxon>Bacillota</taxon>
        <taxon>Bacilli</taxon>
        <taxon>Bacillales</taxon>
        <taxon>Bacillaceae</taxon>
        <taxon>Bacillus</taxon>
    </lineage>
</organism>
<sequence>MELTITRALSELKMLDKRIKRAVNEATFGGLMIGKKLPNGFRTTEDLESRAKADYQSIEALIKRRNAIKSAIVVSNATTKIEVAGVKMTVAEAIERKTSISYDIQLLDKLKEVYADLVGEAENVNQKVTERLDKHLETLFGKDGKVKAAENQEIVKSFLAENEAKIIDPLNLKEKIDCLSKKIEDFEMEVDFALSESNTLTKITID</sequence>
<dbReference type="EMBL" id="CP065647">
    <property type="protein sequence ID" value="QPR71448.1"/>
    <property type="molecule type" value="Genomic_DNA"/>
</dbReference>
<dbReference type="Proteomes" id="UP000595038">
    <property type="component" value="Chromosome"/>
</dbReference>
<dbReference type="Proteomes" id="UP000435910">
    <property type="component" value="Unassembled WGS sequence"/>
</dbReference>
<proteinExistence type="predicted"/>
<dbReference type="GeneID" id="92861401"/>
<dbReference type="RefSeq" id="WP_003182178.1">
    <property type="nucleotide sequence ID" value="NZ_BEXU01000039.1"/>
</dbReference>
<reference evidence="2 3" key="1">
    <citation type="submission" date="2019-06" db="EMBL/GenBank/DDBJ databases">
        <title>Genome sequence analysis of &gt;100 Bacillus licheniformis strains suggests intrinsic resistance to this species.</title>
        <authorList>
            <person name="Wels M."/>
            <person name="Siezen R.J."/>
            <person name="Johansen E."/>
            <person name="Stuer-Lauridsen B."/>
            <person name="Bjerre K."/>
            <person name="Nielsen B.K.K."/>
        </authorList>
    </citation>
    <scope>NUCLEOTIDE SEQUENCE [LARGE SCALE GENOMIC DNA]</scope>
    <source>
        <strain evidence="2 3">BAC-16736</strain>
    </source>
</reference>
<evidence type="ECO:0000313" key="1">
    <source>
        <dbReference type="EMBL" id="QPR71448.1"/>
    </source>
</evidence>
<reference evidence="1 4" key="2">
    <citation type="submission" date="2020-12" db="EMBL/GenBank/DDBJ databases">
        <title>FDA dAtabase for Regulatory Grade micrObial Sequences (FDA-ARGOS): Supporting development and validation of Infectious Disease Dx tests.</title>
        <authorList>
            <person name="Nelson B."/>
            <person name="Plummer A."/>
            <person name="Tallon L."/>
            <person name="Sadzewicz L."/>
            <person name="Zhao X."/>
            <person name="Boylan J."/>
            <person name="Ott S."/>
            <person name="Bowen H."/>
            <person name="Vavikolanu K."/>
            <person name="Mehta A."/>
            <person name="Aluvathingal J."/>
            <person name="Nadendla S."/>
            <person name="Myers T."/>
            <person name="Yan Y."/>
            <person name="Sichtig H."/>
        </authorList>
    </citation>
    <scope>NUCLEOTIDE SEQUENCE [LARGE SCALE GENOMIC DNA]</scope>
    <source>
        <strain evidence="1 4">FDAARGOS_923</strain>
    </source>
</reference>